<protein>
    <submittedName>
        <fullName evidence="1">Uncharacterized protein</fullName>
    </submittedName>
</protein>
<sequence>MEALLKENGPMISSELARKLAKAEGVSVNTASQRVSRAEGIERVEGFFKSNQSLVFLPNQQQGKDVLKLLARQMELHGKKYWFTLNALRYHAGAISREFLETYSFYPIEPVLSHLTFEEVMQRFVKEGILVYGPGTYSFAPRLRYNALNAFLSQTLETIKMNVLDNFKELARNIGWVSYDSFEQFGNYGNFRWAFMGVSPVRGLKTKTDFGFVIGDILLGRPTYKKDVEFFIRKIETVQSYKGASRIMPVLLVDNVDKEAFQYLKEKGVIIGVIKELFGEKYAKTLNDLITILTNAAASLAKNPNQYLQLINELRKYNDGLLKNIKGALFEYVAGHYYLFKNGSIDMGWEIVENGAEHEMDVRATFGDRVIIAECKGRISPTPIEDINKFVRVKVPAFRSWLERNETHKNKPIEFEYWSSAGYTEDAMLKIEELNHEYKRNTLTFLGPKEIMARAKEMKNKKLQKELDTFFFKSNV</sequence>
<evidence type="ECO:0000313" key="1">
    <source>
        <dbReference type="EMBL" id="MFD2873487.1"/>
    </source>
</evidence>
<comment type="caution">
    <text evidence="1">The sequence shown here is derived from an EMBL/GenBank/DDBJ whole genome shotgun (WGS) entry which is preliminary data.</text>
</comment>
<dbReference type="RefSeq" id="WP_377186325.1">
    <property type="nucleotide sequence ID" value="NZ_JBHUPD010000002.1"/>
</dbReference>
<proteinExistence type="predicted"/>
<dbReference type="InterPro" id="IPR011335">
    <property type="entry name" value="Restrct_endonuc-II-like"/>
</dbReference>
<dbReference type="Proteomes" id="UP001597557">
    <property type="component" value="Unassembled WGS sequence"/>
</dbReference>
<name>A0ABW5YDX8_9SPHI</name>
<keyword evidence="2" id="KW-1185">Reference proteome</keyword>
<evidence type="ECO:0000313" key="2">
    <source>
        <dbReference type="Proteomes" id="UP001597557"/>
    </source>
</evidence>
<dbReference type="SUPFAM" id="SSF52980">
    <property type="entry name" value="Restriction endonuclease-like"/>
    <property type="match status" value="1"/>
</dbReference>
<dbReference type="EMBL" id="JBHUPD010000002">
    <property type="protein sequence ID" value="MFD2873487.1"/>
    <property type="molecule type" value="Genomic_DNA"/>
</dbReference>
<organism evidence="1 2">
    <name type="scientific">Mucilaginibacter ximonensis</name>
    <dbReference type="NCBI Taxonomy" id="538021"/>
    <lineage>
        <taxon>Bacteria</taxon>
        <taxon>Pseudomonadati</taxon>
        <taxon>Bacteroidota</taxon>
        <taxon>Sphingobacteriia</taxon>
        <taxon>Sphingobacteriales</taxon>
        <taxon>Sphingobacteriaceae</taxon>
        <taxon>Mucilaginibacter</taxon>
    </lineage>
</organism>
<reference evidence="2" key="1">
    <citation type="journal article" date="2019" name="Int. J. Syst. Evol. Microbiol.">
        <title>The Global Catalogue of Microorganisms (GCM) 10K type strain sequencing project: providing services to taxonomists for standard genome sequencing and annotation.</title>
        <authorList>
            <consortium name="The Broad Institute Genomics Platform"/>
            <consortium name="The Broad Institute Genome Sequencing Center for Infectious Disease"/>
            <person name="Wu L."/>
            <person name="Ma J."/>
        </authorList>
    </citation>
    <scope>NUCLEOTIDE SEQUENCE [LARGE SCALE GENOMIC DNA]</scope>
    <source>
        <strain evidence="2">KCTC 22437</strain>
    </source>
</reference>
<accession>A0ABW5YDX8</accession>
<gene>
    <name evidence="1" type="ORF">ACFS5N_13460</name>
</gene>